<accession>B6AJN6</accession>
<dbReference type="RefSeq" id="XP_002142776.1">
    <property type="nucleotide sequence ID" value="XM_002142740.1"/>
</dbReference>
<dbReference type="OrthoDB" id="337278at2759"/>
<evidence type="ECO:0000313" key="3">
    <source>
        <dbReference type="Proteomes" id="UP000001460"/>
    </source>
</evidence>
<gene>
    <name evidence="2" type="ORF">CMU_021910</name>
</gene>
<feature type="region of interest" description="Disordered" evidence="1">
    <location>
        <begin position="228"/>
        <end position="293"/>
    </location>
</feature>
<dbReference type="EMBL" id="DS989739">
    <property type="protein sequence ID" value="EEA08427.1"/>
    <property type="molecule type" value="Genomic_DNA"/>
</dbReference>
<dbReference type="Proteomes" id="UP000001460">
    <property type="component" value="Unassembled WGS sequence"/>
</dbReference>
<evidence type="ECO:0000313" key="2">
    <source>
        <dbReference type="EMBL" id="EEA08427.1"/>
    </source>
</evidence>
<reference evidence="2" key="1">
    <citation type="submission" date="2008-06" db="EMBL/GenBank/DDBJ databases">
        <authorList>
            <person name="Lorenzi H."/>
            <person name="Inman J."/>
            <person name="Miller J."/>
            <person name="Schobel S."/>
            <person name="Amedeo P."/>
            <person name="Caler E.V."/>
            <person name="da Silva J."/>
        </authorList>
    </citation>
    <scope>NUCLEOTIDE SEQUENCE [LARGE SCALE GENOMIC DNA]</scope>
    <source>
        <strain evidence="2">RN66</strain>
    </source>
</reference>
<sequence length="314" mass="35871">MLYATNRRYICVFGALKRAHFLIESTNGDAVVTHGDFTFLFNTLTLKSSGKSPESRFWHYFFYDCYLTDELRRVRSISDKEVQSWHIVTPPSSWNYISSTIYPKNIKVEKIKSLFTEYNEEFLIKDFSGGEPSVQISLNNRPQGIIFTSSNLFIGVVLPPNMNYTINISIGMIYASNGNTFYIPNGLFSDTYIRYYTNSPWGYKVSFNKDLDEVIIFVKDRMKYGGSTTKLADGSSIPDTKPTEQPQTGEPSTSDTKPIEQPQTGEPSTSDTKPIEQPQTGEPSELPNQKDQSSKSFLYSLWEKFRMLFLCKNC</sequence>
<protein>
    <submittedName>
        <fullName evidence="2">Uncharacterized protein</fullName>
    </submittedName>
</protein>
<feature type="compositionally biased region" description="Polar residues" evidence="1">
    <location>
        <begin position="243"/>
        <end position="293"/>
    </location>
</feature>
<name>B6AJN6_CRYMR</name>
<dbReference type="VEuPathDB" id="CryptoDB:CMU_021910"/>
<dbReference type="GeneID" id="6997823"/>
<dbReference type="AlphaFoldDB" id="B6AJN6"/>
<proteinExistence type="predicted"/>
<keyword evidence="3" id="KW-1185">Reference proteome</keyword>
<organism evidence="2 3">
    <name type="scientific">Cryptosporidium muris (strain RN66)</name>
    <dbReference type="NCBI Taxonomy" id="441375"/>
    <lineage>
        <taxon>Eukaryota</taxon>
        <taxon>Sar</taxon>
        <taxon>Alveolata</taxon>
        <taxon>Apicomplexa</taxon>
        <taxon>Conoidasida</taxon>
        <taxon>Coccidia</taxon>
        <taxon>Eucoccidiorida</taxon>
        <taxon>Eimeriorina</taxon>
        <taxon>Cryptosporidiidae</taxon>
        <taxon>Cryptosporidium</taxon>
    </lineage>
</organism>
<evidence type="ECO:0000256" key="1">
    <source>
        <dbReference type="SAM" id="MobiDB-lite"/>
    </source>
</evidence>